<evidence type="ECO:0000256" key="1">
    <source>
        <dbReference type="SAM" id="SignalP"/>
    </source>
</evidence>
<proteinExistence type="predicted"/>
<feature type="signal peptide" evidence="1">
    <location>
        <begin position="1"/>
        <end position="21"/>
    </location>
</feature>
<protein>
    <submittedName>
        <fullName evidence="2">Uncharacterized protein</fullName>
    </submittedName>
</protein>
<dbReference type="AlphaFoldDB" id="A0A9P6F6U0"/>
<gene>
    <name evidence="2" type="ORF">EC957_001005</name>
</gene>
<keyword evidence="1" id="KW-0732">Signal</keyword>
<organism evidence="2 3">
    <name type="scientific">Mortierella hygrophila</name>
    <dbReference type="NCBI Taxonomy" id="979708"/>
    <lineage>
        <taxon>Eukaryota</taxon>
        <taxon>Fungi</taxon>
        <taxon>Fungi incertae sedis</taxon>
        <taxon>Mucoromycota</taxon>
        <taxon>Mortierellomycotina</taxon>
        <taxon>Mortierellomycetes</taxon>
        <taxon>Mortierellales</taxon>
        <taxon>Mortierellaceae</taxon>
        <taxon>Mortierella</taxon>
    </lineage>
</organism>
<dbReference type="Proteomes" id="UP000723463">
    <property type="component" value="Unassembled WGS sequence"/>
</dbReference>
<accession>A0A9P6F6U0</accession>
<sequence>MRLSIASIALLMATAIGIASAEDNLVAFGICTCFNPKFDASCCMIAKGFMMNDGNVCDTPDAKGSIKKFESCCTRSGGRNKCKTGYRDPKHWPPADTYGCKA</sequence>
<dbReference type="EMBL" id="JAAAXW010000117">
    <property type="protein sequence ID" value="KAF9543279.1"/>
    <property type="molecule type" value="Genomic_DNA"/>
</dbReference>
<evidence type="ECO:0000313" key="2">
    <source>
        <dbReference type="EMBL" id="KAF9543279.1"/>
    </source>
</evidence>
<name>A0A9P6F6U0_9FUNG</name>
<reference evidence="2" key="1">
    <citation type="journal article" date="2020" name="Fungal Divers.">
        <title>Resolving the Mortierellaceae phylogeny through synthesis of multi-gene phylogenetics and phylogenomics.</title>
        <authorList>
            <person name="Vandepol N."/>
            <person name="Liber J."/>
            <person name="Desiro A."/>
            <person name="Na H."/>
            <person name="Kennedy M."/>
            <person name="Barry K."/>
            <person name="Grigoriev I.V."/>
            <person name="Miller A.N."/>
            <person name="O'Donnell K."/>
            <person name="Stajich J.E."/>
            <person name="Bonito G."/>
        </authorList>
    </citation>
    <scope>NUCLEOTIDE SEQUENCE</scope>
    <source>
        <strain evidence="2">NRRL 2591</strain>
    </source>
</reference>
<comment type="caution">
    <text evidence="2">The sequence shown here is derived from an EMBL/GenBank/DDBJ whole genome shotgun (WGS) entry which is preliminary data.</text>
</comment>
<keyword evidence="3" id="KW-1185">Reference proteome</keyword>
<evidence type="ECO:0000313" key="3">
    <source>
        <dbReference type="Proteomes" id="UP000723463"/>
    </source>
</evidence>
<feature type="chain" id="PRO_5040402522" evidence="1">
    <location>
        <begin position="22"/>
        <end position="102"/>
    </location>
</feature>